<protein>
    <submittedName>
        <fullName evidence="1">Uncharacterized protein</fullName>
    </submittedName>
</protein>
<dbReference type="AlphaFoldDB" id="A0A7U3YH44"/>
<accession>A0A7U3YH44</accession>
<name>A0A7U3YH44_GEOS0</name>
<gene>
    <name evidence="1" type="ORF">GY4MC1_2997</name>
</gene>
<proteinExistence type="predicted"/>
<organism evidence="1">
    <name type="scientific">Geobacillus sp. (strain Y4.1MC1)</name>
    <dbReference type="NCBI Taxonomy" id="581103"/>
    <lineage>
        <taxon>Bacteria</taxon>
        <taxon>Bacillati</taxon>
        <taxon>Bacillota</taxon>
        <taxon>Bacilli</taxon>
        <taxon>Bacillales</taxon>
        <taxon>Anoxybacillaceae</taxon>
        <taxon>Geobacillus</taxon>
    </lineage>
</organism>
<dbReference type="EMBL" id="CP002293">
    <property type="protein sequence ID" value="ADP75675.1"/>
    <property type="molecule type" value="Genomic_DNA"/>
</dbReference>
<reference evidence="1" key="1">
    <citation type="submission" date="2010-10" db="EMBL/GenBank/DDBJ databases">
        <title>Complete sequence of chromosome of Geobacillus sp. Y4.1MC1.</title>
        <authorList>
            <consortium name="US DOE Joint Genome Institute"/>
            <person name="Lucas S."/>
            <person name="Copeland A."/>
            <person name="Lapidus A."/>
            <person name="Cheng J.-F."/>
            <person name="Bruce D."/>
            <person name="Goodwin L."/>
            <person name="Pitluck S."/>
            <person name="Chertkov O."/>
            <person name="Zhang X."/>
            <person name="Detter J.C."/>
            <person name="Han C."/>
            <person name="Tapia R."/>
            <person name="Land M."/>
            <person name="Hauser L."/>
            <person name="Jeffries C."/>
            <person name="Kyrpides N."/>
            <person name="Ivanova N."/>
            <person name="Ovchinnikova G."/>
            <person name="Brumm P."/>
            <person name="Mead D."/>
            <person name="Woyke T."/>
        </authorList>
    </citation>
    <scope>NUCLEOTIDE SEQUENCE [LARGE SCALE GENOMIC DNA]</scope>
    <source>
        <strain evidence="1">Y4.1MC1</strain>
    </source>
</reference>
<sequence length="81" mass="9122">MFISKDGEINTEKGRCRHALLYELVAVFGPRSRKLRRTDEVTEMAAKAVFLCPSWPDRAGTQWLRRGCRLCGASNKASGHL</sequence>
<evidence type="ECO:0000313" key="1">
    <source>
        <dbReference type="EMBL" id="ADP75675.1"/>
    </source>
</evidence>
<dbReference type="KEGG" id="gmc:GY4MC1_2997"/>